<dbReference type="AlphaFoldDB" id="A0A843URY7"/>
<feature type="compositionally biased region" description="Acidic residues" evidence="1">
    <location>
        <begin position="55"/>
        <end position="75"/>
    </location>
</feature>
<protein>
    <submittedName>
        <fullName evidence="2">Uncharacterized protein</fullName>
    </submittedName>
</protein>
<evidence type="ECO:0000256" key="1">
    <source>
        <dbReference type="SAM" id="MobiDB-lite"/>
    </source>
</evidence>
<sequence>MTCEVHPFFFQVKESRRTHVLPLVRFSGDDINEPIYLYKDNEQEEVDPKALEREVESDEEEEWTDDEDEEDDEDDRYGTWRTYWEGVHLCRPKVYVDRVCLPDYAGCPDDRVCLPDYAGCPDDRVRLPDYVDCPGDRVCLLPSSVIFPIPITTRGKIDPGSASRYITSLVHGHIPGPVDS</sequence>
<comment type="caution">
    <text evidence="2">The sequence shown here is derived from an EMBL/GenBank/DDBJ whole genome shotgun (WGS) entry which is preliminary data.</text>
</comment>
<gene>
    <name evidence="2" type="ORF">Taro_016094</name>
</gene>
<organism evidence="2 3">
    <name type="scientific">Colocasia esculenta</name>
    <name type="common">Wild taro</name>
    <name type="synonym">Arum esculentum</name>
    <dbReference type="NCBI Taxonomy" id="4460"/>
    <lineage>
        <taxon>Eukaryota</taxon>
        <taxon>Viridiplantae</taxon>
        <taxon>Streptophyta</taxon>
        <taxon>Embryophyta</taxon>
        <taxon>Tracheophyta</taxon>
        <taxon>Spermatophyta</taxon>
        <taxon>Magnoliopsida</taxon>
        <taxon>Liliopsida</taxon>
        <taxon>Araceae</taxon>
        <taxon>Aroideae</taxon>
        <taxon>Colocasieae</taxon>
        <taxon>Colocasia</taxon>
    </lineage>
</organism>
<accession>A0A843URY7</accession>
<keyword evidence="3" id="KW-1185">Reference proteome</keyword>
<feature type="region of interest" description="Disordered" evidence="1">
    <location>
        <begin position="38"/>
        <end position="75"/>
    </location>
</feature>
<dbReference type="Proteomes" id="UP000652761">
    <property type="component" value="Unassembled WGS sequence"/>
</dbReference>
<reference evidence="2" key="1">
    <citation type="submission" date="2017-07" db="EMBL/GenBank/DDBJ databases">
        <title>Taro Niue Genome Assembly and Annotation.</title>
        <authorList>
            <person name="Atibalentja N."/>
            <person name="Keating K."/>
            <person name="Fields C.J."/>
        </authorList>
    </citation>
    <scope>NUCLEOTIDE SEQUENCE</scope>
    <source>
        <strain evidence="2">Niue_2</strain>
        <tissue evidence="2">Leaf</tissue>
    </source>
</reference>
<name>A0A843URY7_COLES</name>
<proteinExistence type="predicted"/>
<dbReference type="EMBL" id="NMUH01000706">
    <property type="protein sequence ID" value="MQL83603.1"/>
    <property type="molecule type" value="Genomic_DNA"/>
</dbReference>
<evidence type="ECO:0000313" key="3">
    <source>
        <dbReference type="Proteomes" id="UP000652761"/>
    </source>
</evidence>
<evidence type="ECO:0000313" key="2">
    <source>
        <dbReference type="EMBL" id="MQL83603.1"/>
    </source>
</evidence>